<name>A0AAD6XEA4_9AGAR</name>
<keyword evidence="2" id="KW-1185">Reference proteome</keyword>
<proteinExistence type="predicted"/>
<evidence type="ECO:0000313" key="2">
    <source>
        <dbReference type="Proteomes" id="UP001218188"/>
    </source>
</evidence>
<gene>
    <name evidence="1" type="ORF">C8F04DRAFT_525017</name>
</gene>
<comment type="caution">
    <text evidence="1">The sequence shown here is derived from an EMBL/GenBank/DDBJ whole genome shotgun (WGS) entry which is preliminary data.</text>
</comment>
<dbReference type="Proteomes" id="UP001218188">
    <property type="component" value="Unassembled WGS sequence"/>
</dbReference>
<sequence length="118" mass="13018">MSVMAVGPCSTLWICLQWDTGLGIGRRNSLASTSTCSRSMCPLRRRYPQDFVQKGCEVCTRGFASLRRVGAVYIPEVIIESNSSFCLGSSSFCFQALPGNGIQLVRRIHDVSLSCRFD</sequence>
<dbReference type="EMBL" id="JARJCM010000005">
    <property type="protein sequence ID" value="KAJ7045140.1"/>
    <property type="molecule type" value="Genomic_DNA"/>
</dbReference>
<evidence type="ECO:0000313" key="1">
    <source>
        <dbReference type="EMBL" id="KAJ7045140.1"/>
    </source>
</evidence>
<dbReference type="AlphaFoldDB" id="A0AAD6XEA4"/>
<protein>
    <submittedName>
        <fullName evidence="1">Uncharacterized protein</fullName>
    </submittedName>
</protein>
<organism evidence="1 2">
    <name type="scientific">Mycena alexandri</name>
    <dbReference type="NCBI Taxonomy" id="1745969"/>
    <lineage>
        <taxon>Eukaryota</taxon>
        <taxon>Fungi</taxon>
        <taxon>Dikarya</taxon>
        <taxon>Basidiomycota</taxon>
        <taxon>Agaricomycotina</taxon>
        <taxon>Agaricomycetes</taxon>
        <taxon>Agaricomycetidae</taxon>
        <taxon>Agaricales</taxon>
        <taxon>Marasmiineae</taxon>
        <taxon>Mycenaceae</taxon>
        <taxon>Mycena</taxon>
    </lineage>
</organism>
<reference evidence="1" key="1">
    <citation type="submission" date="2023-03" db="EMBL/GenBank/DDBJ databases">
        <title>Massive genome expansion in bonnet fungi (Mycena s.s.) driven by repeated elements and novel gene families across ecological guilds.</title>
        <authorList>
            <consortium name="Lawrence Berkeley National Laboratory"/>
            <person name="Harder C.B."/>
            <person name="Miyauchi S."/>
            <person name="Viragh M."/>
            <person name="Kuo A."/>
            <person name="Thoen E."/>
            <person name="Andreopoulos B."/>
            <person name="Lu D."/>
            <person name="Skrede I."/>
            <person name="Drula E."/>
            <person name="Henrissat B."/>
            <person name="Morin E."/>
            <person name="Kohler A."/>
            <person name="Barry K."/>
            <person name="LaButti K."/>
            <person name="Morin E."/>
            <person name="Salamov A."/>
            <person name="Lipzen A."/>
            <person name="Mereny Z."/>
            <person name="Hegedus B."/>
            <person name="Baldrian P."/>
            <person name="Stursova M."/>
            <person name="Weitz H."/>
            <person name="Taylor A."/>
            <person name="Grigoriev I.V."/>
            <person name="Nagy L.G."/>
            <person name="Martin F."/>
            <person name="Kauserud H."/>
        </authorList>
    </citation>
    <scope>NUCLEOTIDE SEQUENCE</scope>
    <source>
        <strain evidence="1">CBHHK200</strain>
    </source>
</reference>
<accession>A0AAD6XEA4</accession>